<comment type="caution">
    <text evidence="14">The sequence shown here is derived from an EMBL/GenBank/DDBJ whole genome shotgun (WGS) entry which is preliminary data.</text>
</comment>
<comment type="cofactor">
    <cofactor evidence="1">
        <name>Ca(2+)</name>
        <dbReference type="ChEBI" id="CHEBI:29108"/>
    </cofactor>
</comment>
<evidence type="ECO:0000256" key="2">
    <source>
        <dbReference type="ARBA" id="ARBA00004613"/>
    </source>
</evidence>
<name>A0AAD8AHN3_DIPPU</name>
<reference evidence="14" key="2">
    <citation type="submission" date="2023-05" db="EMBL/GenBank/DDBJ databases">
        <authorList>
            <person name="Fouks B."/>
        </authorList>
    </citation>
    <scope>NUCLEOTIDE SEQUENCE</scope>
    <source>
        <strain evidence="14">Stay&amp;Tobe</strain>
        <tissue evidence="14">Testes</tissue>
    </source>
</reference>
<dbReference type="GO" id="GO:0004623">
    <property type="term" value="F:phospholipase A2 activity"/>
    <property type="evidence" value="ECO:0007669"/>
    <property type="project" value="UniProtKB-EC"/>
</dbReference>
<dbReference type="GO" id="GO:0046872">
    <property type="term" value="F:metal ion binding"/>
    <property type="evidence" value="ECO:0007669"/>
    <property type="project" value="UniProtKB-KW"/>
</dbReference>
<dbReference type="InterPro" id="IPR033113">
    <property type="entry name" value="PLA2_histidine"/>
</dbReference>
<evidence type="ECO:0000256" key="6">
    <source>
        <dbReference type="ARBA" id="ARBA00022723"/>
    </source>
</evidence>
<organism evidence="14 15">
    <name type="scientific">Diploptera punctata</name>
    <name type="common">Pacific beetle cockroach</name>
    <dbReference type="NCBI Taxonomy" id="6984"/>
    <lineage>
        <taxon>Eukaryota</taxon>
        <taxon>Metazoa</taxon>
        <taxon>Ecdysozoa</taxon>
        <taxon>Arthropoda</taxon>
        <taxon>Hexapoda</taxon>
        <taxon>Insecta</taxon>
        <taxon>Pterygota</taxon>
        <taxon>Neoptera</taxon>
        <taxon>Polyneoptera</taxon>
        <taxon>Dictyoptera</taxon>
        <taxon>Blattodea</taxon>
        <taxon>Blaberoidea</taxon>
        <taxon>Blaberidae</taxon>
        <taxon>Diplopterinae</taxon>
        <taxon>Diploptera</taxon>
    </lineage>
</organism>
<keyword evidence="10" id="KW-0443">Lipid metabolism</keyword>
<dbReference type="Pfam" id="PF05826">
    <property type="entry name" value="Phospholip_A2_2"/>
    <property type="match status" value="1"/>
</dbReference>
<evidence type="ECO:0000256" key="9">
    <source>
        <dbReference type="ARBA" id="ARBA00022963"/>
    </source>
</evidence>
<dbReference type="InterPro" id="IPR016090">
    <property type="entry name" value="PLA2-like_dom"/>
</dbReference>
<keyword evidence="8" id="KW-0106">Calcium</keyword>
<proteinExistence type="predicted"/>
<evidence type="ECO:0000313" key="15">
    <source>
        <dbReference type="Proteomes" id="UP001233999"/>
    </source>
</evidence>
<dbReference type="Proteomes" id="UP001233999">
    <property type="component" value="Unassembled WGS sequence"/>
</dbReference>
<dbReference type="AlphaFoldDB" id="A0AAD8AHN3"/>
<gene>
    <name evidence="14" type="ORF">L9F63_011015</name>
</gene>
<keyword evidence="11" id="KW-1015">Disulfide bond</keyword>
<evidence type="ECO:0000256" key="3">
    <source>
        <dbReference type="ARBA" id="ARBA00013278"/>
    </source>
</evidence>
<keyword evidence="7" id="KW-0378">Hydrolase</keyword>
<evidence type="ECO:0000313" key="14">
    <source>
        <dbReference type="EMBL" id="KAJ9598337.1"/>
    </source>
</evidence>
<evidence type="ECO:0000256" key="10">
    <source>
        <dbReference type="ARBA" id="ARBA00023098"/>
    </source>
</evidence>
<evidence type="ECO:0000256" key="4">
    <source>
        <dbReference type="ARBA" id="ARBA00021721"/>
    </source>
</evidence>
<dbReference type="EC" id="3.1.1.4" evidence="3"/>
<sequence length="195" mass="22017">PTIRRMILESDPTLVREVSLEDLHAVAKACSKTNVSHRQAQGGFIYPGTKWCGPGNVAVDYNDLGEYREEDRCCREHDYCPDQLAPGQCLYGICNNSPFTRSHCDCDTRFRRCLQSLNTDAANTLGAVFFNVAQVTCFTEARPCPQLLLSFFRSDTPGSTTMTHTDTIEWARSHVQHSDEGFNQRYKLQLLTKIS</sequence>
<dbReference type="InterPro" id="IPR036444">
    <property type="entry name" value="PLipase_A2_dom_sf"/>
</dbReference>
<feature type="domain" description="Phospholipase A2-like central" evidence="13">
    <location>
        <begin position="45"/>
        <end position="140"/>
    </location>
</feature>
<dbReference type="FunFam" id="1.20.90.10:FF:000002">
    <property type="entry name" value="Phospholipase A2 group III"/>
    <property type="match status" value="1"/>
</dbReference>
<dbReference type="PROSITE" id="PS00118">
    <property type="entry name" value="PA2_HIS"/>
    <property type="match status" value="1"/>
</dbReference>
<evidence type="ECO:0000256" key="7">
    <source>
        <dbReference type="ARBA" id="ARBA00022801"/>
    </source>
</evidence>
<evidence type="ECO:0000256" key="5">
    <source>
        <dbReference type="ARBA" id="ARBA00022525"/>
    </source>
</evidence>
<dbReference type="GO" id="GO:0050482">
    <property type="term" value="P:arachidonate secretion"/>
    <property type="evidence" value="ECO:0007669"/>
    <property type="project" value="InterPro"/>
</dbReference>
<dbReference type="GO" id="GO:0005576">
    <property type="term" value="C:extracellular region"/>
    <property type="evidence" value="ECO:0007669"/>
    <property type="project" value="UniProtKB-SubCell"/>
</dbReference>
<evidence type="ECO:0000256" key="12">
    <source>
        <dbReference type="ARBA" id="ARBA00029903"/>
    </source>
</evidence>
<dbReference type="PANTHER" id="PTHR12253">
    <property type="entry name" value="RH14732P"/>
    <property type="match status" value="1"/>
</dbReference>
<evidence type="ECO:0000256" key="8">
    <source>
        <dbReference type="ARBA" id="ARBA00022837"/>
    </source>
</evidence>
<keyword evidence="6" id="KW-0479">Metal-binding</keyword>
<evidence type="ECO:0000259" key="13">
    <source>
        <dbReference type="Pfam" id="PF05826"/>
    </source>
</evidence>
<dbReference type="EMBL" id="JASPKZ010001229">
    <property type="protein sequence ID" value="KAJ9598337.1"/>
    <property type="molecule type" value="Genomic_DNA"/>
</dbReference>
<comment type="subcellular location">
    <subcellularLocation>
        <location evidence="2">Secreted</location>
    </subcellularLocation>
</comment>
<feature type="non-terminal residue" evidence="14">
    <location>
        <position position="195"/>
    </location>
</feature>
<dbReference type="CDD" id="cd04704">
    <property type="entry name" value="PLA2_bee_venom_like"/>
    <property type="match status" value="1"/>
</dbReference>
<keyword evidence="9" id="KW-0442">Lipid degradation</keyword>
<evidence type="ECO:0000256" key="11">
    <source>
        <dbReference type="ARBA" id="ARBA00023157"/>
    </source>
</evidence>
<keyword evidence="15" id="KW-1185">Reference proteome</keyword>
<dbReference type="GO" id="GO:0006644">
    <property type="term" value="P:phospholipid metabolic process"/>
    <property type="evidence" value="ECO:0007669"/>
    <property type="project" value="InterPro"/>
</dbReference>
<dbReference type="GO" id="GO:0016042">
    <property type="term" value="P:lipid catabolic process"/>
    <property type="evidence" value="ECO:0007669"/>
    <property type="project" value="UniProtKB-KW"/>
</dbReference>
<dbReference type="SUPFAM" id="SSF48619">
    <property type="entry name" value="Phospholipase A2, PLA2"/>
    <property type="match status" value="1"/>
</dbReference>
<keyword evidence="5" id="KW-0964">Secreted</keyword>
<accession>A0AAD8AHN3</accession>
<reference evidence="14" key="1">
    <citation type="journal article" date="2023" name="IScience">
        <title>Live-bearing cockroach genome reveals convergent evolutionary mechanisms linked to viviparity in insects and beyond.</title>
        <authorList>
            <person name="Fouks B."/>
            <person name="Harrison M.C."/>
            <person name="Mikhailova A.A."/>
            <person name="Marchal E."/>
            <person name="English S."/>
            <person name="Carruthers M."/>
            <person name="Jennings E.C."/>
            <person name="Chiamaka E.L."/>
            <person name="Frigard R.A."/>
            <person name="Pippel M."/>
            <person name="Attardo G.M."/>
            <person name="Benoit J.B."/>
            <person name="Bornberg-Bauer E."/>
            <person name="Tobe S.S."/>
        </authorList>
    </citation>
    <scope>NUCLEOTIDE SEQUENCE</scope>
    <source>
        <strain evidence="14">Stay&amp;Tobe</strain>
    </source>
</reference>
<protein>
    <recommendedName>
        <fullName evidence="4">Phospholipase A2</fullName>
        <ecNumber evidence="3">3.1.1.4</ecNumber>
    </recommendedName>
    <alternativeName>
        <fullName evidence="12">Phosphatidylcholine 2-acylhydrolase</fullName>
    </alternativeName>
</protein>
<feature type="non-terminal residue" evidence="14">
    <location>
        <position position="1"/>
    </location>
</feature>
<evidence type="ECO:0000256" key="1">
    <source>
        <dbReference type="ARBA" id="ARBA00001913"/>
    </source>
</evidence>
<dbReference type="Gene3D" id="1.20.90.10">
    <property type="entry name" value="Phospholipase A2 domain"/>
    <property type="match status" value="1"/>
</dbReference>